<gene>
    <name evidence="10" type="primary">NCAS0F02820</name>
    <name evidence="10" type="ordered locus">NCAS_0F02820</name>
</gene>
<dbReference type="EMBL" id="HE576757">
    <property type="protein sequence ID" value="CCC70766.1"/>
    <property type="molecule type" value="Genomic_DNA"/>
</dbReference>
<comment type="function">
    <text evidence="1">Has kinase activity and phosphorylates inositol-1,3,4,5,6-pentakisphosphate (Ins(1,3,4,5,6)P5) to produce 1,2,3,4,5,6-hexakisphosphate (InsP6), also known as phytate.</text>
</comment>
<evidence type="ECO:0000256" key="7">
    <source>
        <dbReference type="ARBA" id="ARBA00022777"/>
    </source>
</evidence>
<comment type="catalytic activity">
    <reaction evidence="9">
        <text>1D-myo-inositol 1,3,4,5,6-pentakisphosphate + ATP = 1D-myo-inositol hexakisphosphate + ADP + H(+)</text>
        <dbReference type="Rhea" id="RHEA:20313"/>
        <dbReference type="ChEBI" id="CHEBI:15378"/>
        <dbReference type="ChEBI" id="CHEBI:30616"/>
        <dbReference type="ChEBI" id="CHEBI:57733"/>
        <dbReference type="ChEBI" id="CHEBI:58130"/>
        <dbReference type="ChEBI" id="CHEBI:456216"/>
        <dbReference type="EC" id="2.7.1.158"/>
    </reaction>
</comment>
<dbReference type="GO" id="GO:0005634">
    <property type="term" value="C:nucleus"/>
    <property type="evidence" value="ECO:0007669"/>
    <property type="project" value="TreeGrafter"/>
</dbReference>
<dbReference type="STRING" id="1064592.G0VGZ5"/>
<dbReference type="GO" id="GO:0035299">
    <property type="term" value="F:inositol-1,3,4,5,6-pentakisphosphate 2-kinase activity"/>
    <property type="evidence" value="ECO:0007669"/>
    <property type="project" value="UniProtKB-EC"/>
</dbReference>
<evidence type="ECO:0000256" key="1">
    <source>
        <dbReference type="ARBA" id="ARBA00003979"/>
    </source>
</evidence>
<keyword evidence="11" id="KW-1185">Reference proteome</keyword>
<comment type="similarity">
    <text evidence="2">Belongs to the IPK1 type 1 family.</text>
</comment>
<evidence type="ECO:0000313" key="10">
    <source>
        <dbReference type="EMBL" id="CCC70766.1"/>
    </source>
</evidence>
<evidence type="ECO:0000256" key="9">
    <source>
        <dbReference type="RuleBase" id="RU364126"/>
    </source>
</evidence>
<keyword evidence="8 9" id="KW-0067">ATP-binding</keyword>
<comment type="function">
    <text evidence="9">Phosphorylates Ins(1,3,4,5,6)P5 at position 2 to form Ins(1,2,3,4,5,6)P6 (InsP6 or phytate).</text>
</comment>
<dbReference type="PANTHER" id="PTHR14456:SF2">
    <property type="entry name" value="INOSITOL-PENTAKISPHOSPHATE 2-KINASE"/>
    <property type="match status" value="1"/>
</dbReference>
<evidence type="ECO:0000256" key="8">
    <source>
        <dbReference type="ARBA" id="ARBA00022840"/>
    </source>
</evidence>
<name>G0VGZ5_NAUCA</name>
<dbReference type="Pfam" id="PF06090">
    <property type="entry name" value="Ins_P5_2-kin"/>
    <property type="match status" value="1"/>
</dbReference>
<evidence type="ECO:0000256" key="5">
    <source>
        <dbReference type="ARBA" id="ARBA00022679"/>
    </source>
</evidence>
<comment type="domain">
    <text evidence="9">The EXKPK motif is conserved in inositol-pentakisphosphate 2-kinases of both family 1 and 2.</text>
</comment>
<evidence type="ECO:0000256" key="3">
    <source>
        <dbReference type="ARBA" id="ARBA00012023"/>
    </source>
</evidence>
<dbReference type="FunCoup" id="G0VGZ5">
    <property type="interactions" value="52"/>
</dbReference>
<dbReference type="OrthoDB" id="272370at2759"/>
<keyword evidence="6 9" id="KW-0547">Nucleotide-binding</keyword>
<reference evidence="10 11" key="1">
    <citation type="journal article" date="2011" name="Proc. Natl. Acad. Sci. U.S.A.">
        <title>Evolutionary erosion of yeast sex chromosomes by mating-type switching accidents.</title>
        <authorList>
            <person name="Gordon J.L."/>
            <person name="Armisen D."/>
            <person name="Proux-Wera E."/>
            <person name="Oheigeartaigh S.S."/>
            <person name="Byrne K.P."/>
            <person name="Wolfe K.H."/>
        </authorList>
    </citation>
    <scope>NUCLEOTIDE SEQUENCE [LARGE SCALE GENOMIC DNA]</scope>
    <source>
        <strain evidence="11">ATCC 76901 / BCRC 22586 / CBS 4309 / NBRC 1992 / NRRL Y-12630</strain>
    </source>
</reference>
<reference key="2">
    <citation type="submission" date="2011-08" db="EMBL/GenBank/DDBJ databases">
        <title>Genome sequence of Naumovozyma castellii.</title>
        <authorList>
            <person name="Gordon J.L."/>
            <person name="Armisen D."/>
            <person name="Proux-Wera E."/>
            <person name="OhEigeartaigh S.S."/>
            <person name="Byrne K.P."/>
            <person name="Wolfe K.H."/>
        </authorList>
    </citation>
    <scope>NUCLEOTIDE SEQUENCE</scope>
    <source>
        <strain>Type strain:CBS 4309</strain>
    </source>
</reference>
<dbReference type="KEGG" id="ncs:NCAS_0F02820"/>
<organism evidence="10 11">
    <name type="scientific">Naumovozyma castellii</name>
    <name type="common">Yeast</name>
    <name type="synonym">Saccharomyces castellii</name>
    <dbReference type="NCBI Taxonomy" id="27288"/>
    <lineage>
        <taxon>Eukaryota</taxon>
        <taxon>Fungi</taxon>
        <taxon>Dikarya</taxon>
        <taxon>Ascomycota</taxon>
        <taxon>Saccharomycotina</taxon>
        <taxon>Saccharomycetes</taxon>
        <taxon>Saccharomycetales</taxon>
        <taxon>Saccharomycetaceae</taxon>
        <taxon>Naumovozyma</taxon>
    </lineage>
</organism>
<accession>G0VGZ5</accession>
<dbReference type="GO" id="GO:0005524">
    <property type="term" value="F:ATP binding"/>
    <property type="evidence" value="ECO:0007669"/>
    <property type="project" value="UniProtKB-KW"/>
</dbReference>
<dbReference type="GeneID" id="96904414"/>
<evidence type="ECO:0000256" key="4">
    <source>
        <dbReference type="ARBA" id="ARBA00014846"/>
    </source>
</evidence>
<evidence type="ECO:0000256" key="2">
    <source>
        <dbReference type="ARBA" id="ARBA00008305"/>
    </source>
</evidence>
<protein>
    <recommendedName>
        <fullName evidence="4 9">Inositol-pentakisphosphate 2-kinase</fullName>
        <ecNumber evidence="3 9">2.7.1.158</ecNumber>
    </recommendedName>
</protein>
<dbReference type="InterPro" id="IPR009286">
    <property type="entry name" value="Ins_P5_2-kin"/>
</dbReference>
<dbReference type="AlphaFoldDB" id="G0VGZ5"/>
<dbReference type="InParanoid" id="G0VGZ5"/>
<sequence>MKVYGKGNANVVLGKDGEDDEWLFRVCTRHMSSLRQLNEYTRMNYRFICDVVVPLAGEALVCEMKLGTLAYKDVMQFVNVNVKGKEKHVEEDEVIAIRIRNLSMAEEGKTVYDSHQLKIVVNEENGEVAMELKPKWIFNPPDLQYCRNCMLNKYKKRGEKDTKLCFACYKNNCYDWVQTLLQDTKNQLPCQFKDWMVQYFSPRQDNVLTKVYNIQEQLYDISPALAQLESERDVTTELMLLMILRDVTVMIHWQELFPVPTVKIVDLDLKPRDKWRHWRETAELLDNYHHQHLNDSYNLPSSSG</sequence>
<dbReference type="Proteomes" id="UP000001640">
    <property type="component" value="Chromosome 6"/>
</dbReference>
<dbReference type="GO" id="GO:0032958">
    <property type="term" value="P:inositol phosphate biosynthetic process"/>
    <property type="evidence" value="ECO:0007669"/>
    <property type="project" value="TreeGrafter"/>
</dbReference>
<dbReference type="EC" id="2.7.1.158" evidence="3 9"/>
<dbReference type="eggNOG" id="ENOG502S05I">
    <property type="taxonomic scope" value="Eukaryota"/>
</dbReference>
<dbReference type="PANTHER" id="PTHR14456">
    <property type="entry name" value="INOSITOL POLYPHOSPHATE KINASE 1"/>
    <property type="match status" value="1"/>
</dbReference>
<dbReference type="HOGENOM" id="CLU_046294_1_0_1"/>
<evidence type="ECO:0000313" key="11">
    <source>
        <dbReference type="Proteomes" id="UP000001640"/>
    </source>
</evidence>
<evidence type="ECO:0000256" key="6">
    <source>
        <dbReference type="ARBA" id="ARBA00022741"/>
    </source>
</evidence>
<dbReference type="OMA" id="FIELRCK"/>
<keyword evidence="7 9" id="KW-0418">Kinase</keyword>
<dbReference type="RefSeq" id="XP_003677121.1">
    <property type="nucleotide sequence ID" value="XM_003677073.1"/>
</dbReference>
<proteinExistence type="inferred from homology"/>
<keyword evidence="5 9" id="KW-0808">Transferase</keyword>